<evidence type="ECO:0000256" key="3">
    <source>
        <dbReference type="ARBA" id="ARBA00023163"/>
    </source>
</evidence>
<evidence type="ECO:0000256" key="2">
    <source>
        <dbReference type="ARBA" id="ARBA00023125"/>
    </source>
</evidence>
<dbReference type="Gene3D" id="1.10.10.10">
    <property type="entry name" value="Winged helix-like DNA-binding domain superfamily/Winged helix DNA-binding domain"/>
    <property type="match status" value="1"/>
</dbReference>
<organism evidence="8 10">
    <name type="scientific">Lactobacillus johnsonii</name>
    <dbReference type="NCBI Taxonomy" id="33959"/>
    <lineage>
        <taxon>Bacteria</taxon>
        <taxon>Bacillati</taxon>
        <taxon>Bacillota</taxon>
        <taxon>Bacilli</taxon>
        <taxon>Lactobacillales</taxon>
        <taxon>Lactobacillaceae</taxon>
        <taxon>Lactobacillus</taxon>
    </lineage>
</organism>
<reference evidence="6 9" key="3">
    <citation type="submission" date="2017-09" db="EMBL/GenBank/DDBJ databases">
        <title>Tripartite evolution among Lactobacillus johnsonii, Lactobacillus taiwanensis, Lactobacillus reuteri and their rodent host.</title>
        <authorList>
            <person name="Wang T."/>
            <person name="Knowles S."/>
            <person name="Cheng C."/>
        </authorList>
    </citation>
    <scope>NUCLEOTIDE SEQUENCE [LARGE SCALE GENOMIC DNA]</scope>
    <source>
        <strain evidence="6 9">117c</strain>
    </source>
</reference>
<dbReference type="RefSeq" id="WP_012845615.1">
    <property type="nucleotide sequence ID" value="NZ_CP021703.1"/>
</dbReference>
<keyword evidence="2" id="KW-0238">DNA-binding</keyword>
<dbReference type="PANTHER" id="PTHR33204">
    <property type="entry name" value="TRANSCRIPTIONAL REGULATOR, MARR FAMILY"/>
    <property type="match status" value="1"/>
</dbReference>
<evidence type="ECO:0000313" key="6">
    <source>
        <dbReference type="EMBL" id="OYS13381.1"/>
    </source>
</evidence>
<evidence type="ECO:0000313" key="8">
    <source>
        <dbReference type="EMBL" id="PAB53560.1"/>
    </source>
</evidence>
<gene>
    <name evidence="7" type="ORF">A3P64_01480</name>
    <name evidence="8" type="ORF">A3Q24_09720</name>
    <name evidence="6" type="ORF">CBF50_04435</name>
    <name evidence="5" type="ORF">K8V69_02765</name>
</gene>
<name>A0A1Z1NAP5_LACJH</name>
<dbReference type="SUPFAM" id="SSF46785">
    <property type="entry name" value="Winged helix' DNA-binding domain"/>
    <property type="match status" value="1"/>
</dbReference>
<evidence type="ECO:0000259" key="4">
    <source>
        <dbReference type="PROSITE" id="PS51118"/>
    </source>
</evidence>
<dbReference type="InterPro" id="IPR002577">
    <property type="entry name" value="HTH_HxlR"/>
</dbReference>
<dbReference type="PANTHER" id="PTHR33204:SF29">
    <property type="entry name" value="TRANSCRIPTIONAL REGULATOR"/>
    <property type="match status" value="1"/>
</dbReference>
<evidence type="ECO:0000313" key="11">
    <source>
        <dbReference type="Proteomes" id="UP000216448"/>
    </source>
</evidence>
<dbReference type="Proteomes" id="UP000216008">
    <property type="component" value="Unassembled WGS sequence"/>
</dbReference>
<dbReference type="PROSITE" id="PS51118">
    <property type="entry name" value="HTH_HXLR"/>
    <property type="match status" value="1"/>
</dbReference>
<reference evidence="5" key="4">
    <citation type="journal article" date="2021" name="PeerJ">
        <title>Extensive microbial diversity within the chicken gut microbiome revealed by metagenomics and culture.</title>
        <authorList>
            <person name="Gilroy R."/>
            <person name="Ravi A."/>
            <person name="Getino M."/>
            <person name="Pursley I."/>
            <person name="Horton D.L."/>
            <person name="Alikhan N.F."/>
            <person name="Baker D."/>
            <person name="Gharbi K."/>
            <person name="Hall N."/>
            <person name="Watson M."/>
            <person name="Adriaenssens E.M."/>
            <person name="Foster-Nyarko E."/>
            <person name="Jarju S."/>
            <person name="Secka A."/>
            <person name="Antonio M."/>
            <person name="Oren A."/>
            <person name="Chaudhuri R.R."/>
            <person name="La Ragione R."/>
            <person name="Hildebrand F."/>
            <person name="Pallen M.J."/>
        </authorList>
    </citation>
    <scope>NUCLEOTIDE SEQUENCE</scope>
    <source>
        <strain evidence="5">CHK192-2623</strain>
    </source>
</reference>
<evidence type="ECO:0000313" key="5">
    <source>
        <dbReference type="EMBL" id="HJE49092.1"/>
    </source>
</evidence>
<dbReference type="Proteomes" id="UP000732527">
    <property type="component" value="Unassembled WGS sequence"/>
</dbReference>
<keyword evidence="3" id="KW-0804">Transcription</keyword>
<dbReference type="EMBL" id="NGOH01000044">
    <property type="protein sequence ID" value="OYS13381.1"/>
    <property type="molecule type" value="Genomic_DNA"/>
</dbReference>
<dbReference type="EMBL" id="NIBD01000072">
    <property type="protein sequence ID" value="PAB53560.1"/>
    <property type="molecule type" value="Genomic_DNA"/>
</dbReference>
<accession>A0A1Z1NAP5</accession>
<reference evidence="6 9" key="1">
    <citation type="submission" date="2017-04" db="EMBL/GenBank/DDBJ databases">
        <authorList>
            <person name="Lin X.B."/>
            <person name="Stothard P."/>
            <person name="Tasseva G."/>
            <person name="Walter J."/>
        </authorList>
    </citation>
    <scope>NUCLEOTIDE SEQUENCE [LARGE SCALE GENOMIC DNA]</scope>
    <source>
        <strain evidence="6 9">117c</strain>
    </source>
</reference>
<dbReference type="GO" id="GO:0003677">
    <property type="term" value="F:DNA binding"/>
    <property type="evidence" value="ECO:0007669"/>
    <property type="project" value="UniProtKB-KW"/>
</dbReference>
<reference evidence="10 11" key="2">
    <citation type="submission" date="2017-05" db="EMBL/GenBank/DDBJ databases">
        <title>Lactobacillus johnsonii from commercial turkeys.</title>
        <authorList>
            <person name="Johnson T.J."/>
            <person name="Youmans B."/>
        </authorList>
    </citation>
    <scope>NUCLEOTIDE SEQUENCE [LARGE SCALE GENOMIC DNA]</scope>
    <source>
        <strain evidence="8 10">UMNLJ114</strain>
        <strain evidence="7 11">UMNLJ54</strain>
    </source>
</reference>
<keyword evidence="1" id="KW-0805">Transcription regulation</keyword>
<evidence type="ECO:0000313" key="10">
    <source>
        <dbReference type="Proteomes" id="UP000216008"/>
    </source>
</evidence>
<reference evidence="5" key="5">
    <citation type="submission" date="2021-09" db="EMBL/GenBank/DDBJ databases">
        <authorList>
            <person name="Gilroy R."/>
        </authorList>
    </citation>
    <scope>NUCLEOTIDE SEQUENCE</scope>
    <source>
        <strain evidence="5">CHK192-2623</strain>
    </source>
</reference>
<dbReference type="EMBL" id="DYYQ01000016">
    <property type="protein sequence ID" value="HJE49092.1"/>
    <property type="molecule type" value="Genomic_DNA"/>
</dbReference>
<evidence type="ECO:0000313" key="7">
    <source>
        <dbReference type="EMBL" id="PAB53491.1"/>
    </source>
</evidence>
<proteinExistence type="predicted"/>
<evidence type="ECO:0000256" key="1">
    <source>
        <dbReference type="ARBA" id="ARBA00023015"/>
    </source>
</evidence>
<dbReference type="InterPro" id="IPR036388">
    <property type="entry name" value="WH-like_DNA-bd_sf"/>
</dbReference>
<comment type="caution">
    <text evidence="8">The sequence shown here is derived from an EMBL/GenBank/DDBJ whole genome shotgun (WGS) entry which is preliminary data.</text>
</comment>
<dbReference type="Pfam" id="PF01638">
    <property type="entry name" value="HxlR"/>
    <property type="match status" value="1"/>
</dbReference>
<dbReference type="Proteomes" id="UP000216448">
    <property type="component" value="Unassembled WGS sequence"/>
</dbReference>
<dbReference type="Proteomes" id="UP000215693">
    <property type="component" value="Unassembled WGS sequence"/>
</dbReference>
<feature type="domain" description="HTH hxlR-type" evidence="4">
    <location>
        <begin position="9"/>
        <end position="106"/>
    </location>
</feature>
<dbReference type="InterPro" id="IPR036390">
    <property type="entry name" value="WH_DNA-bd_sf"/>
</dbReference>
<evidence type="ECO:0000313" key="9">
    <source>
        <dbReference type="Proteomes" id="UP000215693"/>
    </source>
</evidence>
<protein>
    <submittedName>
        <fullName evidence="5 8">Transcriptional regulator</fullName>
    </submittedName>
</protein>
<dbReference type="EMBL" id="NIBB01000007">
    <property type="protein sequence ID" value="PAB53491.1"/>
    <property type="molecule type" value="Genomic_DNA"/>
</dbReference>
<sequence>MEKLSASSCSLENTLSIIAGKWKSVIIYYLLQRKVCRFSELQKLIPDCSKRMLALQLKDLEKAKIINKKVYPVVPPKTEYSLTDLGKTLFPVIKAMDDWGANYHNS</sequence>
<dbReference type="AlphaFoldDB" id="A0A1Z1NAP5"/>